<evidence type="ECO:0000256" key="2">
    <source>
        <dbReference type="ARBA" id="ARBA00022475"/>
    </source>
</evidence>
<gene>
    <name evidence="13" type="ORF">XELAEV_18004084mg</name>
</gene>
<dbReference type="Pfam" id="PF07562">
    <property type="entry name" value="NCD3G"/>
    <property type="match status" value="1"/>
</dbReference>
<proteinExistence type="predicted"/>
<dbReference type="CDD" id="cd15283">
    <property type="entry name" value="7tmC_V2R_pheromone"/>
    <property type="match status" value="1"/>
</dbReference>
<evidence type="ECO:0000256" key="5">
    <source>
        <dbReference type="ARBA" id="ARBA00022989"/>
    </source>
</evidence>
<dbReference type="SUPFAM" id="SSF53822">
    <property type="entry name" value="Periplasmic binding protein-like I"/>
    <property type="match status" value="1"/>
</dbReference>
<dbReference type="InterPro" id="IPR038550">
    <property type="entry name" value="GPCR_3_9-Cys_sf"/>
</dbReference>
<dbReference type="PANTHER" id="PTHR24061:SF588">
    <property type="entry name" value="VOMERONASAL TYPE-2 RECEPTOR 26"/>
    <property type="match status" value="1"/>
</dbReference>
<dbReference type="Pfam" id="PF01094">
    <property type="entry name" value="ANF_receptor"/>
    <property type="match status" value="1"/>
</dbReference>
<dbReference type="AlphaFoldDB" id="A0A974BRV6"/>
<dbReference type="PRINTS" id="PR00248">
    <property type="entry name" value="GPCRMGR"/>
</dbReference>
<evidence type="ECO:0000256" key="8">
    <source>
        <dbReference type="ARBA" id="ARBA00023170"/>
    </source>
</evidence>
<dbReference type="PROSITE" id="PS00981">
    <property type="entry name" value="G_PROTEIN_RECEP_F3_3"/>
    <property type="match status" value="1"/>
</dbReference>
<dbReference type="FunFam" id="2.10.50.30:FF:000003">
    <property type="entry name" value="Vomeronasal 2, receptor 120"/>
    <property type="match status" value="1"/>
</dbReference>
<comment type="subcellular location">
    <subcellularLocation>
        <location evidence="1">Cell membrane</location>
        <topology evidence="1">Multi-pass membrane protein</topology>
    </subcellularLocation>
</comment>
<name>A0A974BRV6_XENLA</name>
<dbReference type="InterPro" id="IPR000337">
    <property type="entry name" value="GPCR_3"/>
</dbReference>
<dbReference type="PRINTS" id="PR01535">
    <property type="entry name" value="VOMERONASL2R"/>
</dbReference>
<evidence type="ECO:0000256" key="7">
    <source>
        <dbReference type="ARBA" id="ARBA00023136"/>
    </source>
</evidence>
<dbReference type="InterPro" id="IPR011500">
    <property type="entry name" value="GPCR_3_9-Cys_dom"/>
</dbReference>
<evidence type="ECO:0000256" key="9">
    <source>
        <dbReference type="ARBA" id="ARBA00023180"/>
    </source>
</evidence>
<feature type="transmembrane region" description="Helical" evidence="11">
    <location>
        <begin position="588"/>
        <end position="608"/>
    </location>
</feature>
<accession>A0A974BRV6</accession>
<protein>
    <recommendedName>
        <fullName evidence="12">G-protein coupled receptors family 3 profile domain-containing protein</fullName>
    </recommendedName>
</protein>
<feature type="transmembrane region" description="Helical" evidence="11">
    <location>
        <begin position="509"/>
        <end position="527"/>
    </location>
</feature>
<feature type="transmembrane region" description="Helical" evidence="11">
    <location>
        <begin position="464"/>
        <end position="488"/>
    </location>
</feature>
<keyword evidence="7 11" id="KW-0472">Membrane</keyword>
<dbReference type="InterPro" id="IPR028082">
    <property type="entry name" value="Peripla_BP_I"/>
</dbReference>
<feature type="transmembrane region" description="Helical" evidence="11">
    <location>
        <begin position="393"/>
        <end position="419"/>
    </location>
</feature>
<dbReference type="Gene3D" id="2.10.50.30">
    <property type="entry name" value="GPCR, family 3, nine cysteines domain"/>
    <property type="match status" value="1"/>
</dbReference>
<dbReference type="InterPro" id="IPR000068">
    <property type="entry name" value="GPCR_3_Ca_sens_rcpt-rel"/>
</dbReference>
<feature type="transmembrane region" description="Helical" evidence="11">
    <location>
        <begin position="620"/>
        <end position="643"/>
    </location>
</feature>
<dbReference type="InterPro" id="IPR017978">
    <property type="entry name" value="GPCR_3_C"/>
</dbReference>
<dbReference type="Pfam" id="PF00003">
    <property type="entry name" value="7tm_3"/>
    <property type="match status" value="1"/>
</dbReference>
<keyword evidence="6" id="KW-0297">G-protein coupled receptor</keyword>
<keyword evidence="5 11" id="KW-1133">Transmembrane helix</keyword>
<dbReference type="InterPro" id="IPR017979">
    <property type="entry name" value="GPCR_3_CS"/>
</dbReference>
<evidence type="ECO:0000256" key="10">
    <source>
        <dbReference type="ARBA" id="ARBA00023224"/>
    </source>
</evidence>
<evidence type="ECO:0000259" key="12">
    <source>
        <dbReference type="PROSITE" id="PS50259"/>
    </source>
</evidence>
<evidence type="ECO:0000313" key="13">
    <source>
        <dbReference type="EMBL" id="OCT57024.1"/>
    </source>
</evidence>
<evidence type="ECO:0000256" key="11">
    <source>
        <dbReference type="SAM" id="Phobius"/>
    </source>
</evidence>
<dbReference type="GO" id="GO:0004930">
    <property type="term" value="F:G protein-coupled receptor activity"/>
    <property type="evidence" value="ECO:0007669"/>
    <property type="project" value="UniProtKB-KW"/>
</dbReference>
<feature type="transmembrane region" description="Helical" evidence="11">
    <location>
        <begin position="431"/>
        <end position="452"/>
    </location>
</feature>
<feature type="transmembrane region" description="Helical" evidence="11">
    <location>
        <begin position="558"/>
        <end position="576"/>
    </location>
</feature>
<keyword evidence="2" id="KW-1003">Cell membrane</keyword>
<keyword evidence="10" id="KW-0807">Transducer</keyword>
<evidence type="ECO:0000256" key="3">
    <source>
        <dbReference type="ARBA" id="ARBA00022692"/>
    </source>
</evidence>
<dbReference type="Proteomes" id="UP000694892">
    <property type="component" value="Unassembled WGS sequence"/>
</dbReference>
<dbReference type="EMBL" id="KV467237">
    <property type="protein sequence ID" value="OCT57024.1"/>
    <property type="molecule type" value="Genomic_DNA"/>
</dbReference>
<dbReference type="GO" id="GO:0005886">
    <property type="term" value="C:plasma membrane"/>
    <property type="evidence" value="ECO:0007669"/>
    <property type="project" value="UniProtKB-SubCell"/>
</dbReference>
<keyword evidence="4" id="KW-0732">Signal</keyword>
<dbReference type="PANTHER" id="PTHR24061">
    <property type="entry name" value="CALCIUM-SENSING RECEPTOR-RELATED"/>
    <property type="match status" value="1"/>
</dbReference>
<keyword evidence="9" id="KW-0325">Glycoprotein</keyword>
<dbReference type="InterPro" id="IPR001828">
    <property type="entry name" value="ANF_lig-bd_rcpt"/>
</dbReference>
<keyword evidence="3 11" id="KW-0812">Transmembrane</keyword>
<dbReference type="Gene3D" id="3.40.50.2300">
    <property type="match status" value="2"/>
</dbReference>
<evidence type="ECO:0000256" key="4">
    <source>
        <dbReference type="ARBA" id="ARBA00022729"/>
    </source>
</evidence>
<organism evidence="13">
    <name type="scientific">Xenopus laevis</name>
    <name type="common">African clawed frog</name>
    <dbReference type="NCBI Taxonomy" id="8355"/>
    <lineage>
        <taxon>Eukaryota</taxon>
        <taxon>Metazoa</taxon>
        <taxon>Chordata</taxon>
        <taxon>Craniata</taxon>
        <taxon>Vertebrata</taxon>
        <taxon>Euteleostomi</taxon>
        <taxon>Amphibia</taxon>
        <taxon>Batrachia</taxon>
        <taxon>Anura</taxon>
        <taxon>Pipoidea</taxon>
        <taxon>Pipidae</taxon>
        <taxon>Xenopodinae</taxon>
        <taxon>Xenopus</taxon>
        <taxon>Xenopus</taxon>
    </lineage>
</organism>
<evidence type="ECO:0000256" key="6">
    <source>
        <dbReference type="ARBA" id="ARBA00023040"/>
    </source>
</evidence>
<reference evidence="13" key="1">
    <citation type="submission" date="2016-05" db="EMBL/GenBank/DDBJ databases">
        <title>WGS assembly of Xenopus laevis.</title>
        <authorList>
            <person name="Session A."/>
            <person name="Uno Y."/>
            <person name="Kwon T."/>
            <person name="Chapman J."/>
            <person name="Toyoda A."/>
            <person name="Takahashi S."/>
            <person name="Fukui A."/>
            <person name="Hikosaka A."/>
            <person name="Putnam N."/>
            <person name="Stites J."/>
            <person name="Van Heeringen S."/>
            <person name="Quigley I."/>
            <person name="Heinz S."/>
            <person name="Hellsten U."/>
            <person name="Lyons J."/>
            <person name="Suzuki A."/>
            <person name="Kondo M."/>
            <person name="Ogino H."/>
            <person name="Ochi H."/>
            <person name="Bogdanovic O."/>
            <person name="Lister R."/>
            <person name="Georgiou G."/>
            <person name="Paranjpe S."/>
            <person name="Van Kruijsbergen I."/>
            <person name="Mozaffari S."/>
            <person name="Shu S."/>
            <person name="Schmutz J."/>
            <person name="Jenkins J."/>
            <person name="Grimwood J."/>
            <person name="Carlson J."/>
            <person name="Mitros T."/>
            <person name="Simakov O."/>
            <person name="Heald R."/>
            <person name="Miller K."/>
            <person name="Haudenschild C."/>
            <person name="Kuroki Y."/>
            <person name="Tanaka T."/>
            <person name="Michiue T."/>
            <person name="Watanabe M."/>
            <person name="Kinoshita T."/>
            <person name="Ohta Y."/>
            <person name="Mawaribuchi S."/>
            <person name="Suzuki Y."/>
            <person name="Haramoto Y."/>
            <person name="Yamamoto T."/>
            <person name="Takagi C."/>
            <person name="Kitzman J."/>
            <person name="Shendure J."/>
            <person name="Nakayama T."/>
            <person name="Izutsu Y."/>
            <person name="Robert J."/>
            <person name="Dichmann D."/>
            <person name="Flajnik M."/>
            <person name="Houston D."/>
            <person name="Marcotte E."/>
            <person name="Wallingford J."/>
            <person name="Ito Y."/>
            <person name="Asashima M."/>
            <person name="Ueno N."/>
            <person name="Matsuda Y."/>
            <person name="Jan Veenstra G."/>
            <person name="Fujiyama A."/>
            <person name="Harland R."/>
            <person name="Taira M."/>
            <person name="Rokhsar D.S."/>
        </authorList>
    </citation>
    <scope>NUCLEOTIDE SEQUENCE</scope>
    <source>
        <strain evidence="13">J</strain>
        <tissue evidence="13">Blood</tissue>
    </source>
</reference>
<dbReference type="PROSITE" id="PS50259">
    <property type="entry name" value="G_PROTEIN_RECEP_F3_4"/>
    <property type="match status" value="1"/>
</dbReference>
<feature type="domain" description="G-protein coupled receptors family 3 profile" evidence="12">
    <location>
        <begin position="394"/>
        <end position="658"/>
    </location>
</feature>
<keyword evidence="8" id="KW-0675">Receptor</keyword>
<evidence type="ECO:0000256" key="1">
    <source>
        <dbReference type="ARBA" id="ARBA00004651"/>
    </source>
</evidence>
<dbReference type="InterPro" id="IPR004073">
    <property type="entry name" value="GPCR_3_vmron_rcpt_2"/>
</dbReference>
<sequence length="660" mass="75110">MSVMKILSGTRKLIPNYSCRRKGRIAGFIGDLPSETTVSIAHILSGLGYSQISYGATDPTLSDRATFPYFFRTLQSDEEEIIALSKLLKFFGWNWVGIVHVDNVRGEREAQLLIKYLSREEICTEFVIKMHLVDGIHENIETTLSRVVIICGDPIIEYNPEVDYIPKILRQKTCIFLSKWLTQLKEMRLTLFLAGTVIFMQNRLDNEFDAKFIEFSHSFHPSKYPDDDLLQHMWIWNHRCLLKSNDDKNMYYIFIFFMLGDCTGKENLTGIPNYLNSYHSASMIQAVDIMTMALEDMYNSHSKQTHGKDRRMDNYNYQVPRAQCNENCLPGFSKVLLPGSHTCCYTCVRCNEGEISNKTDSENCIRCPDMEWSNKNRTICIARIETFLSYTNVISVIFSSISFILFLITVLILAVFIIYQDTPIVRANNRSLSFLLLVSIKLSFLSVFLFLGRPVDITCMLRNITFGITFSIAVSSLLAKTIMVYIAFKATKPGSSWRKWVGVKLSNSVVLFCSSIQIIICMTWLAISPPFQELDIHTYPGTIIIQCNEGSAIGFYSVIGYMGLLAAVSFVLAFLARTLPDSFNEAKYITFSMLLFCSVWITMIPAYLSTKGKNTVCVEIFAILTSSAGLLACIFLHKCYIILFKHEINTKSQLLGNKPH</sequence>